<dbReference type="SMART" id="SM00342">
    <property type="entry name" value="HTH_ARAC"/>
    <property type="match status" value="1"/>
</dbReference>
<dbReference type="SUPFAM" id="SSF46689">
    <property type="entry name" value="Homeodomain-like"/>
    <property type="match status" value="1"/>
</dbReference>
<dbReference type="PANTHER" id="PTHR46796:SF6">
    <property type="entry name" value="ARAC SUBFAMILY"/>
    <property type="match status" value="1"/>
</dbReference>
<dbReference type="InterPro" id="IPR018060">
    <property type="entry name" value="HTH_AraC"/>
</dbReference>
<protein>
    <submittedName>
        <fullName evidence="5">AraC family transcriptional regulator</fullName>
    </submittedName>
</protein>
<keyword evidence="6" id="KW-1185">Reference proteome</keyword>
<dbReference type="PANTHER" id="PTHR46796">
    <property type="entry name" value="HTH-TYPE TRANSCRIPTIONAL ACTIVATOR RHAS-RELATED"/>
    <property type="match status" value="1"/>
</dbReference>
<evidence type="ECO:0000256" key="2">
    <source>
        <dbReference type="ARBA" id="ARBA00023125"/>
    </source>
</evidence>
<dbReference type="Pfam" id="PF12833">
    <property type="entry name" value="HTH_18"/>
    <property type="match status" value="1"/>
</dbReference>
<dbReference type="GO" id="GO:0003700">
    <property type="term" value="F:DNA-binding transcription factor activity"/>
    <property type="evidence" value="ECO:0007669"/>
    <property type="project" value="InterPro"/>
</dbReference>
<evidence type="ECO:0000256" key="1">
    <source>
        <dbReference type="ARBA" id="ARBA00023015"/>
    </source>
</evidence>
<evidence type="ECO:0000256" key="3">
    <source>
        <dbReference type="ARBA" id="ARBA00023163"/>
    </source>
</evidence>
<dbReference type="InterPro" id="IPR050204">
    <property type="entry name" value="AraC_XylS_family_regulators"/>
</dbReference>
<dbReference type="AlphaFoldDB" id="A0A916XNA9"/>
<dbReference type="InterPro" id="IPR009057">
    <property type="entry name" value="Homeodomain-like_sf"/>
</dbReference>
<dbReference type="InterPro" id="IPR018062">
    <property type="entry name" value="HTH_AraC-typ_CS"/>
</dbReference>
<keyword evidence="1" id="KW-0805">Transcription regulation</keyword>
<dbReference type="Proteomes" id="UP000637002">
    <property type="component" value="Unassembled WGS sequence"/>
</dbReference>
<sequence length="383" mass="41158">MDRGALANGLERTATGIIPEVGGAAAAAGRKLTPVWLIASELTPAERAQLDLRVAGRAARRLRLGAPQSEPFPSKALLRLDPDIGLASCFGPPERVDLSQGGLLAAGGALLLRPADGTLRVEREARRVVVTAREAILLTEAAATRLRLIDVARLDYFVLPGRWLTAEMRAAAEALRVHHRQNDALQLLGSYGAALMRGLMPLNTPALRDMAVKYMSDLVAMMCEAPVEADTRTDEDRPASRLNAIKAEIEARLGERTLTAGRIAEVHGVSLRYLQKLFEGEGLTFSEFVLARRLERAMHLLQFPEEDGRSISSIAFDVGFGDLSYFNRTFRRRFGMAPRAARAKSRADRVATLPGDLPIAAAGAAGQAGLAAAPGDKSGRIDG</sequence>
<dbReference type="PROSITE" id="PS01124">
    <property type="entry name" value="HTH_ARAC_FAMILY_2"/>
    <property type="match status" value="1"/>
</dbReference>
<name>A0A916XNA9_9HYPH</name>
<dbReference type="PROSITE" id="PS00041">
    <property type="entry name" value="HTH_ARAC_FAMILY_1"/>
    <property type="match status" value="1"/>
</dbReference>
<feature type="domain" description="HTH araC/xylS-type" evidence="4">
    <location>
        <begin position="243"/>
        <end position="344"/>
    </location>
</feature>
<accession>A0A916XNA9</accession>
<dbReference type="EMBL" id="BMGG01000011">
    <property type="protein sequence ID" value="GGC88891.1"/>
    <property type="molecule type" value="Genomic_DNA"/>
</dbReference>
<keyword evidence="2" id="KW-0238">DNA-binding</keyword>
<proteinExistence type="predicted"/>
<dbReference type="Gene3D" id="1.10.10.60">
    <property type="entry name" value="Homeodomain-like"/>
    <property type="match status" value="1"/>
</dbReference>
<reference evidence="5" key="1">
    <citation type="journal article" date="2014" name="Int. J. Syst. Evol. Microbiol.">
        <title>Complete genome sequence of Corynebacterium casei LMG S-19264T (=DSM 44701T), isolated from a smear-ripened cheese.</title>
        <authorList>
            <consortium name="US DOE Joint Genome Institute (JGI-PGF)"/>
            <person name="Walter F."/>
            <person name="Albersmeier A."/>
            <person name="Kalinowski J."/>
            <person name="Ruckert C."/>
        </authorList>
    </citation>
    <scope>NUCLEOTIDE SEQUENCE</scope>
    <source>
        <strain evidence="5">CGMCC 1.12919</strain>
    </source>
</reference>
<evidence type="ECO:0000313" key="6">
    <source>
        <dbReference type="Proteomes" id="UP000637002"/>
    </source>
</evidence>
<organism evidence="5 6">
    <name type="scientific">Chelatococcus reniformis</name>
    <dbReference type="NCBI Taxonomy" id="1494448"/>
    <lineage>
        <taxon>Bacteria</taxon>
        <taxon>Pseudomonadati</taxon>
        <taxon>Pseudomonadota</taxon>
        <taxon>Alphaproteobacteria</taxon>
        <taxon>Hyphomicrobiales</taxon>
        <taxon>Chelatococcaceae</taxon>
        <taxon>Chelatococcus</taxon>
    </lineage>
</organism>
<comment type="caution">
    <text evidence="5">The sequence shown here is derived from an EMBL/GenBank/DDBJ whole genome shotgun (WGS) entry which is preliminary data.</text>
</comment>
<evidence type="ECO:0000313" key="5">
    <source>
        <dbReference type="EMBL" id="GGC88891.1"/>
    </source>
</evidence>
<dbReference type="PRINTS" id="PR00032">
    <property type="entry name" value="HTHARAC"/>
</dbReference>
<dbReference type="InterPro" id="IPR020449">
    <property type="entry name" value="Tscrpt_reg_AraC-type_HTH"/>
</dbReference>
<reference evidence="5" key="2">
    <citation type="submission" date="2020-09" db="EMBL/GenBank/DDBJ databases">
        <authorList>
            <person name="Sun Q."/>
            <person name="Zhou Y."/>
        </authorList>
    </citation>
    <scope>NUCLEOTIDE SEQUENCE</scope>
    <source>
        <strain evidence="5">CGMCC 1.12919</strain>
    </source>
</reference>
<dbReference type="GO" id="GO:0043565">
    <property type="term" value="F:sequence-specific DNA binding"/>
    <property type="evidence" value="ECO:0007669"/>
    <property type="project" value="InterPro"/>
</dbReference>
<evidence type="ECO:0000259" key="4">
    <source>
        <dbReference type="PROSITE" id="PS01124"/>
    </source>
</evidence>
<gene>
    <name evidence="5" type="ORF">GCM10010994_53490</name>
</gene>
<keyword evidence="3" id="KW-0804">Transcription</keyword>